<evidence type="ECO:0000256" key="5">
    <source>
        <dbReference type="ARBA" id="ARBA00023002"/>
    </source>
</evidence>
<reference evidence="7 8" key="1">
    <citation type="journal article" date="2023" name="Microbiol. Spectr.">
        <title>Symbiosis of Carpenter Bees with Uncharacterized Lactic Acid Bacteria Showing NAD Auxotrophy.</title>
        <authorList>
            <person name="Kawasaki S."/>
            <person name="Ozawa K."/>
            <person name="Mori T."/>
            <person name="Yamamoto A."/>
            <person name="Ito M."/>
            <person name="Ohkuma M."/>
            <person name="Sakamoto M."/>
            <person name="Matsutani M."/>
        </authorList>
    </citation>
    <scope>NUCLEOTIDE SEQUENCE [LARGE SCALE GENOMIC DNA]</scope>
    <source>
        <strain evidence="7 8">KimH</strain>
    </source>
</reference>
<comment type="cofactor">
    <cofactor evidence="1">
        <name>FAD</name>
        <dbReference type="ChEBI" id="CHEBI:57692"/>
    </cofactor>
</comment>
<accession>A0ABM8BB84</accession>
<comment type="similarity">
    <text evidence="2">Belongs to the NADH dehydrogenase family.</text>
</comment>
<keyword evidence="4" id="KW-0274">FAD</keyword>
<evidence type="ECO:0000313" key="7">
    <source>
        <dbReference type="EMBL" id="BDR54138.1"/>
    </source>
</evidence>
<keyword evidence="5" id="KW-0560">Oxidoreductase</keyword>
<dbReference type="InterPro" id="IPR036188">
    <property type="entry name" value="FAD/NAD-bd_sf"/>
</dbReference>
<keyword evidence="8" id="KW-1185">Reference proteome</keyword>
<dbReference type="PANTHER" id="PTHR42913">
    <property type="entry name" value="APOPTOSIS-INDUCING FACTOR 1"/>
    <property type="match status" value="1"/>
</dbReference>
<evidence type="ECO:0000259" key="6">
    <source>
        <dbReference type="Pfam" id="PF07992"/>
    </source>
</evidence>
<name>A0ABM8BB84_9BIFI</name>
<dbReference type="InterPro" id="IPR023753">
    <property type="entry name" value="FAD/NAD-binding_dom"/>
</dbReference>
<evidence type="ECO:0000256" key="1">
    <source>
        <dbReference type="ARBA" id="ARBA00001974"/>
    </source>
</evidence>
<dbReference type="Gene3D" id="3.50.50.100">
    <property type="match status" value="1"/>
</dbReference>
<organism evidence="7 8">
    <name type="scientific">Bombiscardovia apis</name>
    <dbReference type="NCBI Taxonomy" id="2932182"/>
    <lineage>
        <taxon>Bacteria</taxon>
        <taxon>Bacillati</taxon>
        <taxon>Actinomycetota</taxon>
        <taxon>Actinomycetes</taxon>
        <taxon>Bifidobacteriales</taxon>
        <taxon>Bifidobacteriaceae</taxon>
        <taxon>Bombiscardovia</taxon>
    </lineage>
</organism>
<dbReference type="EMBL" id="AP026800">
    <property type="protein sequence ID" value="BDR54138.1"/>
    <property type="molecule type" value="Genomic_DNA"/>
</dbReference>
<dbReference type="Pfam" id="PF07992">
    <property type="entry name" value="Pyr_redox_2"/>
    <property type="match status" value="1"/>
</dbReference>
<dbReference type="SUPFAM" id="SSF51905">
    <property type="entry name" value="FAD/NAD(P)-binding domain"/>
    <property type="match status" value="2"/>
</dbReference>
<dbReference type="RefSeq" id="WP_317643158.1">
    <property type="nucleotide sequence ID" value="NZ_AP026800.1"/>
</dbReference>
<protein>
    <submittedName>
        <fullName evidence="7">NADH dehydrogenase</fullName>
    </submittedName>
</protein>
<evidence type="ECO:0000256" key="4">
    <source>
        <dbReference type="ARBA" id="ARBA00022827"/>
    </source>
</evidence>
<dbReference type="InterPro" id="IPR051169">
    <property type="entry name" value="NADH-Q_oxidoreductase"/>
</dbReference>
<evidence type="ECO:0000256" key="3">
    <source>
        <dbReference type="ARBA" id="ARBA00022630"/>
    </source>
</evidence>
<keyword evidence="3" id="KW-0285">Flavoprotein</keyword>
<gene>
    <name evidence="7" type="primary">ndh1</name>
    <name evidence="7" type="ORF">KIMH_02490</name>
</gene>
<feature type="domain" description="FAD/NAD(P)-binding" evidence="6">
    <location>
        <begin position="3"/>
        <end position="314"/>
    </location>
</feature>
<dbReference type="Proteomes" id="UP001321748">
    <property type="component" value="Chromosome"/>
</dbReference>
<proteinExistence type="inferred from homology"/>
<dbReference type="PRINTS" id="PR00368">
    <property type="entry name" value="FADPNR"/>
</dbReference>
<dbReference type="PANTHER" id="PTHR42913:SF3">
    <property type="entry name" value="64 KDA MITOCHONDRIAL NADH DEHYDROGENASE (EUROFUNG)"/>
    <property type="match status" value="1"/>
</dbReference>
<evidence type="ECO:0000313" key="8">
    <source>
        <dbReference type="Proteomes" id="UP001321748"/>
    </source>
</evidence>
<evidence type="ECO:0000256" key="2">
    <source>
        <dbReference type="ARBA" id="ARBA00005272"/>
    </source>
</evidence>
<sequence length="391" mass="42647">MKTIVVLGGGYAGLRAARQIASAKTHQRIILINKNTYHYEATQLHQVAAGTLEPSDITFDIKSVAPKGVEVIIDEVQRIDRDQHQVLLSQQEPVSYDYLVNALGFESETFGIEGAQENSLPLVDINTAVAARQHLEQTLARYQTSKDEQDLSIVVCGAGFTSIEYLGELVYRMPKLAKQYKFPLEKVKISCIEAADSILPMFERGLADWATNYLRKKGVEFHTSTPITSIRPGQVVSNDQVFSGHTVIWTTGVRGSEVISASGYPAKRNRVVVQEDLTVEGHPEEFLIGDVSAVPDPQSGRLYPTTAQISIAQANCAAANIAARLAGQPSQKFTFKSVGTVCSLGPFSGVAQIEIMGQMKLKGLAVGVVKQFTNYRTVLELADCKAMLASR</sequence>